<dbReference type="RefSeq" id="WP_120746040.1">
    <property type="nucleotide sequence ID" value="NZ_RBAH01000002.1"/>
</dbReference>
<dbReference type="InterPro" id="IPR005804">
    <property type="entry name" value="FA_desaturase_dom"/>
</dbReference>
<sequence>MPHEQTSGWRKDIAPYERPHLRHSMWQITNTVIPFLLLWYFAYASLSISYWLSLPLTIVAGLFLVRIFIIFHDCCHKSFFKNKLANEIVGTITGILTFCPFYQWRHSHAVHHATSGNLDKRGTGDIWTLTMDEYVSSSTLRRLVYRLYRNPFLMFTIGPIYIFLIDYRFNRPRAGFKERINTYITNVGIFGGSALLCWMIGWQEFLLIQGPIFFVSGVAGIWLFYVQHQFEESYFAEEKEWDYVKAALHGSSYYKLPRILHWITGNIGFHHIHHLSPRVPNYYLESVHNSNPRLRDVKTITLRTSLESLRFRIWNEQSKKFVGFGEIKKFAVKRKAKKAFEG</sequence>
<feature type="transmembrane region" description="Helical" evidence="1">
    <location>
        <begin position="21"/>
        <end position="42"/>
    </location>
</feature>
<dbReference type="GO" id="GO:0016020">
    <property type="term" value="C:membrane"/>
    <property type="evidence" value="ECO:0007669"/>
    <property type="project" value="TreeGrafter"/>
</dbReference>
<feature type="transmembrane region" description="Helical" evidence="1">
    <location>
        <begin position="84"/>
        <end position="104"/>
    </location>
</feature>
<dbReference type="InterPro" id="IPR012171">
    <property type="entry name" value="Fatty_acid_desaturase"/>
</dbReference>
<dbReference type="EMBL" id="RBAH01000002">
    <property type="protein sequence ID" value="RKN86349.1"/>
    <property type="molecule type" value="Genomic_DNA"/>
</dbReference>
<keyword evidence="4" id="KW-1185">Reference proteome</keyword>
<evidence type="ECO:0000256" key="1">
    <source>
        <dbReference type="SAM" id="Phobius"/>
    </source>
</evidence>
<evidence type="ECO:0000259" key="2">
    <source>
        <dbReference type="Pfam" id="PF00487"/>
    </source>
</evidence>
<keyword evidence="1" id="KW-0472">Membrane</keyword>
<dbReference type="CDD" id="cd03507">
    <property type="entry name" value="Delta12-FADS-like"/>
    <property type="match status" value="1"/>
</dbReference>
<feature type="transmembrane region" description="Helical" evidence="1">
    <location>
        <begin position="181"/>
        <end position="201"/>
    </location>
</feature>
<keyword evidence="1" id="KW-0812">Transmembrane</keyword>
<reference evidence="3 4" key="1">
    <citation type="journal article" date="2007" name="Int. J. Syst. Evol. Microbiol.">
        <title>Paenibacillus ginsengarvi sp. nov., isolated from soil from ginseng cultivation.</title>
        <authorList>
            <person name="Yoon M.H."/>
            <person name="Ten L.N."/>
            <person name="Im W.T."/>
        </authorList>
    </citation>
    <scope>NUCLEOTIDE SEQUENCE [LARGE SCALE GENOMIC DNA]</scope>
    <source>
        <strain evidence="3 4">KCTC 13059</strain>
    </source>
</reference>
<feature type="transmembrane region" description="Helical" evidence="1">
    <location>
        <begin position="48"/>
        <end position="72"/>
    </location>
</feature>
<feature type="transmembrane region" description="Helical" evidence="1">
    <location>
        <begin position="207"/>
        <end position="226"/>
    </location>
</feature>
<dbReference type="PANTHER" id="PTHR19353:SF73">
    <property type="entry name" value="FATTY ACID DESATURASE"/>
    <property type="match status" value="1"/>
</dbReference>
<dbReference type="OrthoDB" id="9769653at2"/>
<feature type="domain" description="Fatty acid desaturase" evidence="2">
    <location>
        <begin position="51"/>
        <end position="289"/>
    </location>
</feature>
<feature type="transmembrane region" description="Helical" evidence="1">
    <location>
        <begin position="152"/>
        <end position="169"/>
    </location>
</feature>
<dbReference type="GO" id="GO:0016717">
    <property type="term" value="F:oxidoreductase activity, acting on paired donors, with oxidation of a pair of donors resulting in the reduction of molecular oxygen to two molecules of water"/>
    <property type="evidence" value="ECO:0007669"/>
    <property type="project" value="TreeGrafter"/>
</dbReference>
<dbReference type="PANTHER" id="PTHR19353">
    <property type="entry name" value="FATTY ACID DESATURASE 2"/>
    <property type="match status" value="1"/>
</dbReference>
<dbReference type="Proteomes" id="UP000282311">
    <property type="component" value="Unassembled WGS sequence"/>
</dbReference>
<keyword evidence="1" id="KW-1133">Transmembrane helix</keyword>
<gene>
    <name evidence="3" type="ORF">D7M11_04875</name>
</gene>
<evidence type="ECO:0000313" key="4">
    <source>
        <dbReference type="Proteomes" id="UP000282311"/>
    </source>
</evidence>
<proteinExistence type="predicted"/>
<name>A0A3B0CT32_9BACL</name>
<evidence type="ECO:0000313" key="3">
    <source>
        <dbReference type="EMBL" id="RKN86349.1"/>
    </source>
</evidence>
<dbReference type="AlphaFoldDB" id="A0A3B0CT32"/>
<organism evidence="3 4">
    <name type="scientific">Paenibacillus ginsengarvi</name>
    <dbReference type="NCBI Taxonomy" id="400777"/>
    <lineage>
        <taxon>Bacteria</taxon>
        <taxon>Bacillati</taxon>
        <taxon>Bacillota</taxon>
        <taxon>Bacilli</taxon>
        <taxon>Bacillales</taxon>
        <taxon>Paenibacillaceae</taxon>
        <taxon>Paenibacillus</taxon>
    </lineage>
</organism>
<comment type="caution">
    <text evidence="3">The sequence shown here is derived from an EMBL/GenBank/DDBJ whole genome shotgun (WGS) entry which is preliminary data.</text>
</comment>
<protein>
    <submittedName>
        <fullName evidence="3">Fatty acid desaturase</fullName>
    </submittedName>
</protein>
<dbReference type="Pfam" id="PF00487">
    <property type="entry name" value="FA_desaturase"/>
    <property type="match status" value="1"/>
</dbReference>
<dbReference type="GO" id="GO:0006629">
    <property type="term" value="P:lipid metabolic process"/>
    <property type="evidence" value="ECO:0007669"/>
    <property type="project" value="InterPro"/>
</dbReference>
<accession>A0A3B0CT32</accession>